<proteinExistence type="predicted"/>
<evidence type="ECO:0000313" key="3">
    <source>
        <dbReference type="Proteomes" id="UP000193642"/>
    </source>
</evidence>
<protein>
    <submittedName>
        <fullName evidence="2">Uncharacterized protein</fullName>
    </submittedName>
</protein>
<dbReference type="AlphaFoldDB" id="A0A1Y2CSJ6"/>
<gene>
    <name evidence="2" type="ORF">BCR33DRAFT_734738</name>
</gene>
<feature type="region of interest" description="Disordered" evidence="1">
    <location>
        <begin position="128"/>
        <end position="155"/>
    </location>
</feature>
<sequence length="259" mass="28504">MNTHINSSSASMASYTTNSYPFARRHFSTTETVTDPTKAMPPPPRYNSASSARTGSLAAASAAEAFDMMRTAPQHNMHTLPRDPNVQNNNSTSSNNQQQNLLFTLNQMKYPDTHQRKSSNTMDFQLNHHHQRSSSTLPNTVEQPHLQNNPQYHRPQQTQSLPLLNFPVTDDTDAVSDATITALSTPYQEDRSDILGGGMMARSGLEATSSDHSSSCLGCLECLRGMQNTLYQGNMLYSGQAVGVSYYQGSQPHGVGWET</sequence>
<feature type="compositionally biased region" description="Low complexity" evidence="1">
    <location>
        <begin position="87"/>
        <end position="96"/>
    </location>
</feature>
<organism evidence="2 3">
    <name type="scientific">Rhizoclosmatium globosum</name>
    <dbReference type="NCBI Taxonomy" id="329046"/>
    <lineage>
        <taxon>Eukaryota</taxon>
        <taxon>Fungi</taxon>
        <taxon>Fungi incertae sedis</taxon>
        <taxon>Chytridiomycota</taxon>
        <taxon>Chytridiomycota incertae sedis</taxon>
        <taxon>Chytridiomycetes</taxon>
        <taxon>Chytridiales</taxon>
        <taxon>Chytriomycetaceae</taxon>
        <taxon>Rhizoclosmatium</taxon>
    </lineage>
</organism>
<dbReference type="EMBL" id="MCGO01000008">
    <property type="protein sequence ID" value="ORY50008.1"/>
    <property type="molecule type" value="Genomic_DNA"/>
</dbReference>
<comment type="caution">
    <text evidence="2">The sequence shown here is derived from an EMBL/GenBank/DDBJ whole genome shotgun (WGS) entry which is preliminary data.</text>
</comment>
<accession>A0A1Y2CSJ6</accession>
<feature type="region of interest" description="Disordered" evidence="1">
    <location>
        <begin position="75"/>
        <end position="96"/>
    </location>
</feature>
<feature type="region of interest" description="Disordered" evidence="1">
    <location>
        <begin position="31"/>
        <end position="55"/>
    </location>
</feature>
<dbReference type="Proteomes" id="UP000193642">
    <property type="component" value="Unassembled WGS sequence"/>
</dbReference>
<feature type="compositionally biased region" description="Polar residues" evidence="1">
    <location>
        <begin position="133"/>
        <end position="155"/>
    </location>
</feature>
<name>A0A1Y2CSJ6_9FUNG</name>
<reference evidence="2 3" key="1">
    <citation type="submission" date="2016-07" db="EMBL/GenBank/DDBJ databases">
        <title>Pervasive Adenine N6-methylation of Active Genes in Fungi.</title>
        <authorList>
            <consortium name="DOE Joint Genome Institute"/>
            <person name="Mondo S.J."/>
            <person name="Dannebaum R.O."/>
            <person name="Kuo R.C."/>
            <person name="Labutti K."/>
            <person name="Haridas S."/>
            <person name="Kuo A."/>
            <person name="Salamov A."/>
            <person name="Ahrendt S.R."/>
            <person name="Lipzen A."/>
            <person name="Sullivan W."/>
            <person name="Andreopoulos W.B."/>
            <person name="Clum A."/>
            <person name="Lindquist E."/>
            <person name="Daum C."/>
            <person name="Ramamoorthy G.K."/>
            <person name="Gryganskyi A."/>
            <person name="Culley D."/>
            <person name="Magnuson J.K."/>
            <person name="James T.Y."/>
            <person name="O'Malley M.A."/>
            <person name="Stajich J.E."/>
            <person name="Spatafora J.W."/>
            <person name="Visel A."/>
            <person name="Grigoriev I.V."/>
        </authorList>
    </citation>
    <scope>NUCLEOTIDE SEQUENCE [LARGE SCALE GENOMIC DNA]</scope>
    <source>
        <strain evidence="2 3">JEL800</strain>
    </source>
</reference>
<keyword evidence="3" id="KW-1185">Reference proteome</keyword>
<evidence type="ECO:0000256" key="1">
    <source>
        <dbReference type="SAM" id="MobiDB-lite"/>
    </source>
</evidence>
<evidence type="ECO:0000313" key="2">
    <source>
        <dbReference type="EMBL" id="ORY50008.1"/>
    </source>
</evidence>